<dbReference type="PANTHER" id="PTHR35567">
    <property type="entry name" value="MALATE DEHYDROGENASE (AFU_ORTHOLOGUE AFUA_2G13800)"/>
    <property type="match status" value="1"/>
</dbReference>
<comment type="caution">
    <text evidence="2">The sequence shown here is derived from an EMBL/GenBank/DDBJ whole genome shotgun (WGS) entry which is preliminary data.</text>
</comment>
<keyword evidence="1" id="KW-0732">Signal</keyword>
<proteinExistence type="predicted"/>
<dbReference type="EMBL" id="JAURTK010000005">
    <property type="protein sequence ID" value="MDP9648801.1"/>
    <property type="molecule type" value="Genomic_DNA"/>
</dbReference>
<organism evidence="2 3">
    <name type="scientific">Paraburkholderia caledonica</name>
    <dbReference type="NCBI Taxonomy" id="134536"/>
    <lineage>
        <taxon>Bacteria</taxon>
        <taxon>Pseudomonadati</taxon>
        <taxon>Pseudomonadota</taxon>
        <taxon>Betaproteobacteria</taxon>
        <taxon>Burkholderiales</taxon>
        <taxon>Burkholderiaceae</taxon>
        <taxon>Paraburkholderia</taxon>
    </lineage>
</organism>
<gene>
    <name evidence="2" type="ORF">J2793_004267</name>
</gene>
<dbReference type="Pfam" id="PF11937">
    <property type="entry name" value="DUF3455"/>
    <property type="match status" value="1"/>
</dbReference>
<feature type="chain" id="PRO_5044506726" description="DUF3455 domain-containing protein" evidence="1">
    <location>
        <begin position="24"/>
        <end position="171"/>
    </location>
</feature>
<dbReference type="PROSITE" id="PS51257">
    <property type="entry name" value="PROKAR_LIPOPROTEIN"/>
    <property type="match status" value="1"/>
</dbReference>
<accession>A0AB73IFH7</accession>
<feature type="signal peptide" evidence="1">
    <location>
        <begin position="1"/>
        <end position="23"/>
    </location>
</feature>
<name>A0AB73IFH7_9BURK</name>
<protein>
    <recommendedName>
        <fullName evidence="4">DUF3455 domain-containing protein</fullName>
    </recommendedName>
</protein>
<dbReference type="Proteomes" id="UP001229486">
    <property type="component" value="Unassembled WGS sequence"/>
</dbReference>
<sequence length="171" mass="17839">MFRKVLQWGGVTFVGVLTLAACASTPASRSSSSIDPPAGERLMALTASGVQTYTCEFDAQHRLQWVFKIPLATLYDTSGHAVVNHAAGPSWQASDGSRIVGHAIAQLPSDTKASVPQLLLETHSTAGSGTLSAVRYVQRVKTVGGVAPAAPCSAAGEAGSSPYLAEYVFYK</sequence>
<dbReference type="InterPro" id="IPR021851">
    <property type="entry name" value="DUF3455"/>
</dbReference>
<dbReference type="RefSeq" id="WP_392394450.1">
    <property type="nucleotide sequence ID" value="NZ_JAURTK010000005.1"/>
</dbReference>
<dbReference type="AlphaFoldDB" id="A0AB73IFH7"/>
<reference evidence="2" key="1">
    <citation type="submission" date="2023-07" db="EMBL/GenBank/DDBJ databases">
        <title>Sorghum-associated microbial communities from plants grown in Nebraska, USA.</title>
        <authorList>
            <person name="Schachtman D."/>
        </authorList>
    </citation>
    <scope>NUCLEOTIDE SEQUENCE</scope>
    <source>
        <strain evidence="2">DS1061</strain>
    </source>
</reference>
<evidence type="ECO:0000256" key="1">
    <source>
        <dbReference type="SAM" id="SignalP"/>
    </source>
</evidence>
<evidence type="ECO:0000313" key="2">
    <source>
        <dbReference type="EMBL" id="MDP9648801.1"/>
    </source>
</evidence>
<evidence type="ECO:0008006" key="4">
    <source>
        <dbReference type="Google" id="ProtNLM"/>
    </source>
</evidence>
<dbReference type="PANTHER" id="PTHR35567:SF1">
    <property type="entry name" value="CONSERVED FUNGAL PROTEIN (AFU_ORTHOLOGUE AFUA_1G14230)"/>
    <property type="match status" value="1"/>
</dbReference>
<evidence type="ECO:0000313" key="3">
    <source>
        <dbReference type="Proteomes" id="UP001229486"/>
    </source>
</evidence>